<gene>
    <name evidence="1" type="ORF">C7212DRAFT_180429</name>
</gene>
<accession>A0A317SUV1</accession>
<dbReference type="InterPro" id="IPR009057">
    <property type="entry name" value="Homeodomain-like_sf"/>
</dbReference>
<sequence>KELNFHDRVWIFKAITLDSSPLAIASHFGCTRQTVYRTIKQAYELNHLVSMPRTGHPKCLNPQIILYLLHLIWSFPNIYFHKLIKDSGAKVYIRTIGHPLRPNARHKWRCCE</sequence>
<organism evidence="1 2">
    <name type="scientific">Tuber magnatum</name>
    <name type="common">white Piedmont truffle</name>
    <dbReference type="NCBI Taxonomy" id="42249"/>
    <lineage>
        <taxon>Eukaryota</taxon>
        <taxon>Fungi</taxon>
        <taxon>Dikarya</taxon>
        <taxon>Ascomycota</taxon>
        <taxon>Pezizomycotina</taxon>
        <taxon>Pezizomycetes</taxon>
        <taxon>Pezizales</taxon>
        <taxon>Tuberaceae</taxon>
        <taxon>Tuber</taxon>
    </lineage>
</organism>
<dbReference type="SUPFAM" id="SSF46689">
    <property type="entry name" value="Homeodomain-like"/>
    <property type="match status" value="1"/>
</dbReference>
<keyword evidence="2" id="KW-1185">Reference proteome</keyword>
<dbReference type="OrthoDB" id="5150811at2759"/>
<dbReference type="EMBL" id="PYWC01000026">
    <property type="protein sequence ID" value="PWW77186.1"/>
    <property type="molecule type" value="Genomic_DNA"/>
</dbReference>
<dbReference type="AlphaFoldDB" id="A0A317SUV1"/>
<comment type="caution">
    <text evidence="1">The sequence shown here is derived from an EMBL/GenBank/DDBJ whole genome shotgun (WGS) entry which is preliminary data.</text>
</comment>
<proteinExistence type="predicted"/>
<feature type="non-terminal residue" evidence="1">
    <location>
        <position position="1"/>
    </location>
</feature>
<evidence type="ECO:0000313" key="2">
    <source>
        <dbReference type="Proteomes" id="UP000246991"/>
    </source>
</evidence>
<name>A0A317SUV1_9PEZI</name>
<dbReference type="Proteomes" id="UP000246991">
    <property type="component" value="Unassembled WGS sequence"/>
</dbReference>
<evidence type="ECO:0000313" key="1">
    <source>
        <dbReference type="EMBL" id="PWW77186.1"/>
    </source>
</evidence>
<reference evidence="1 2" key="1">
    <citation type="submission" date="2018-03" db="EMBL/GenBank/DDBJ databases">
        <title>Genomes of Pezizomycetes fungi and the evolution of truffles.</title>
        <authorList>
            <person name="Murat C."/>
            <person name="Payen T."/>
            <person name="Noel B."/>
            <person name="Kuo A."/>
            <person name="Martin F.M."/>
        </authorList>
    </citation>
    <scope>NUCLEOTIDE SEQUENCE [LARGE SCALE GENOMIC DNA]</scope>
    <source>
        <strain evidence="1">091103-1</strain>
    </source>
</reference>
<protein>
    <submittedName>
        <fullName evidence="1">Uncharacterized protein</fullName>
    </submittedName>
</protein>